<sequence>MGSLLLICHYFFKAPTYLFWLGLGYIVPSFALAAQSFMSNQQLTFSAPVVGGLYLFGAWASAYTMALRKKASAHTLVAFILILITICLLVYYSFVDEQLWMRMLILNLSIATVESLVLVSIFKDDKQSDWLNKLVDYSYLFIVLYTFVRVIIIFFFLKNIEASMLVDSVWWLMMLAASIILSMWFAIVLLGTLVRDIIFKLNDERCRDPLTHLLNRRGFYDAAKINLIDLPEKQYFLLMCDVDHFKKINDTYGHLVGDQILQSVGRLVSQHVSEKGLVGRFGGEEFIVLLQVEDLSDAYKIAERMRTAIETEQFLTQPILLTASFGLTQVRHRNLASGIEAADKLLYVAKRRGRNCIAQDASIELMRI</sequence>
<dbReference type="GO" id="GO:0043709">
    <property type="term" value="P:cell adhesion involved in single-species biofilm formation"/>
    <property type="evidence" value="ECO:0007669"/>
    <property type="project" value="TreeGrafter"/>
</dbReference>
<dbReference type="GO" id="GO:1902201">
    <property type="term" value="P:negative regulation of bacterial-type flagellum-dependent cell motility"/>
    <property type="evidence" value="ECO:0007669"/>
    <property type="project" value="TreeGrafter"/>
</dbReference>
<name>A0A8X8GNH5_ACIGI</name>
<dbReference type="PROSITE" id="PS50887">
    <property type="entry name" value="GGDEF"/>
    <property type="match status" value="1"/>
</dbReference>
<proteinExistence type="predicted"/>
<dbReference type="PANTHER" id="PTHR45138:SF9">
    <property type="entry name" value="DIGUANYLATE CYCLASE DGCM-RELATED"/>
    <property type="match status" value="1"/>
</dbReference>
<comment type="cofactor">
    <cofactor evidence="1">
        <name>Mg(2+)</name>
        <dbReference type="ChEBI" id="CHEBI:18420"/>
    </cofactor>
</comment>
<feature type="transmembrane region" description="Helical" evidence="4">
    <location>
        <begin position="43"/>
        <end position="63"/>
    </location>
</feature>
<feature type="domain" description="GGDEF" evidence="5">
    <location>
        <begin position="233"/>
        <end position="362"/>
    </location>
</feature>
<evidence type="ECO:0000256" key="4">
    <source>
        <dbReference type="SAM" id="Phobius"/>
    </source>
</evidence>
<organism evidence="6 7">
    <name type="scientific">Acinetobacter guillouiae</name>
    <name type="common">Acinetobacter genomosp. 11</name>
    <dbReference type="NCBI Taxonomy" id="106649"/>
    <lineage>
        <taxon>Bacteria</taxon>
        <taxon>Pseudomonadati</taxon>
        <taxon>Pseudomonadota</taxon>
        <taxon>Gammaproteobacteria</taxon>
        <taxon>Moraxellales</taxon>
        <taxon>Moraxellaceae</taxon>
        <taxon>Acinetobacter</taxon>
    </lineage>
</organism>
<dbReference type="Pfam" id="PF00990">
    <property type="entry name" value="GGDEF"/>
    <property type="match status" value="1"/>
</dbReference>
<evidence type="ECO:0000313" key="7">
    <source>
        <dbReference type="Proteomes" id="UP000887320"/>
    </source>
</evidence>
<dbReference type="GO" id="GO:0005886">
    <property type="term" value="C:plasma membrane"/>
    <property type="evidence" value="ECO:0007669"/>
    <property type="project" value="TreeGrafter"/>
</dbReference>
<comment type="catalytic activity">
    <reaction evidence="3">
        <text>2 GTP = 3',3'-c-di-GMP + 2 diphosphate</text>
        <dbReference type="Rhea" id="RHEA:24898"/>
        <dbReference type="ChEBI" id="CHEBI:33019"/>
        <dbReference type="ChEBI" id="CHEBI:37565"/>
        <dbReference type="ChEBI" id="CHEBI:58805"/>
        <dbReference type="EC" id="2.7.7.65"/>
    </reaction>
</comment>
<dbReference type="AlphaFoldDB" id="A0A8X8GNH5"/>
<dbReference type="EMBL" id="JAHWXT010000006">
    <property type="protein sequence ID" value="MCF0266143.1"/>
    <property type="molecule type" value="Genomic_DNA"/>
</dbReference>
<accession>A0A8X8GNH5</accession>
<dbReference type="Gene3D" id="3.30.70.270">
    <property type="match status" value="1"/>
</dbReference>
<dbReference type="EC" id="2.7.7.65" evidence="2"/>
<comment type="caution">
    <text evidence="6">The sequence shown here is derived from an EMBL/GenBank/DDBJ whole genome shotgun (WGS) entry which is preliminary data.</text>
</comment>
<dbReference type="InterPro" id="IPR000160">
    <property type="entry name" value="GGDEF_dom"/>
</dbReference>
<keyword evidence="4" id="KW-0812">Transmembrane</keyword>
<dbReference type="SMART" id="SM00267">
    <property type="entry name" value="GGDEF"/>
    <property type="match status" value="1"/>
</dbReference>
<gene>
    <name evidence="6" type="ORF">KW868_16970</name>
</gene>
<reference evidence="6" key="1">
    <citation type="submission" date="2021-07" db="EMBL/GenBank/DDBJ databases">
        <authorList>
            <person name="Fernandez M."/>
            <person name="Pereira P."/>
            <person name="Torres Tejerizo G.A."/>
            <person name="Gonzalez P."/>
            <person name="Agostini E."/>
        </authorList>
    </citation>
    <scope>NUCLEOTIDE SEQUENCE</scope>
    <source>
        <strain evidence="6">SFC 500-1A</strain>
    </source>
</reference>
<dbReference type="GO" id="GO:0052621">
    <property type="term" value="F:diguanylate cyclase activity"/>
    <property type="evidence" value="ECO:0007669"/>
    <property type="project" value="UniProtKB-EC"/>
</dbReference>
<evidence type="ECO:0000313" key="6">
    <source>
        <dbReference type="EMBL" id="MCF0266143.1"/>
    </source>
</evidence>
<dbReference type="CDD" id="cd01949">
    <property type="entry name" value="GGDEF"/>
    <property type="match status" value="1"/>
</dbReference>
<protein>
    <recommendedName>
        <fullName evidence="2">diguanylate cyclase</fullName>
        <ecNumber evidence="2">2.7.7.65</ecNumber>
    </recommendedName>
</protein>
<evidence type="ECO:0000256" key="2">
    <source>
        <dbReference type="ARBA" id="ARBA00012528"/>
    </source>
</evidence>
<dbReference type="PANTHER" id="PTHR45138">
    <property type="entry name" value="REGULATORY COMPONENTS OF SENSORY TRANSDUCTION SYSTEM"/>
    <property type="match status" value="1"/>
</dbReference>
<dbReference type="FunFam" id="3.30.70.270:FF:000001">
    <property type="entry name" value="Diguanylate cyclase domain protein"/>
    <property type="match status" value="1"/>
</dbReference>
<feature type="transmembrane region" description="Helical" evidence="4">
    <location>
        <begin position="75"/>
        <end position="94"/>
    </location>
</feature>
<keyword evidence="4" id="KW-0472">Membrane</keyword>
<dbReference type="Proteomes" id="UP000887320">
    <property type="component" value="Unassembled WGS sequence"/>
</dbReference>
<dbReference type="InterPro" id="IPR050469">
    <property type="entry name" value="Diguanylate_Cyclase"/>
</dbReference>
<feature type="transmembrane region" description="Helical" evidence="4">
    <location>
        <begin position="169"/>
        <end position="194"/>
    </location>
</feature>
<evidence type="ECO:0000256" key="3">
    <source>
        <dbReference type="ARBA" id="ARBA00034247"/>
    </source>
</evidence>
<keyword evidence="4" id="KW-1133">Transmembrane helix</keyword>
<dbReference type="SUPFAM" id="SSF55073">
    <property type="entry name" value="Nucleotide cyclase"/>
    <property type="match status" value="1"/>
</dbReference>
<dbReference type="NCBIfam" id="TIGR00254">
    <property type="entry name" value="GGDEF"/>
    <property type="match status" value="1"/>
</dbReference>
<dbReference type="InterPro" id="IPR029787">
    <property type="entry name" value="Nucleotide_cyclase"/>
</dbReference>
<dbReference type="RefSeq" id="WP_234624039.1">
    <property type="nucleotide sequence ID" value="NZ_JAHWXT010000006.1"/>
</dbReference>
<dbReference type="InterPro" id="IPR043128">
    <property type="entry name" value="Rev_trsase/Diguanyl_cyclase"/>
</dbReference>
<feature type="transmembrane region" description="Helical" evidence="4">
    <location>
        <begin position="134"/>
        <end position="157"/>
    </location>
</feature>
<feature type="transmembrane region" description="Helical" evidence="4">
    <location>
        <begin position="100"/>
        <end position="122"/>
    </location>
</feature>
<evidence type="ECO:0000259" key="5">
    <source>
        <dbReference type="PROSITE" id="PS50887"/>
    </source>
</evidence>
<evidence type="ECO:0000256" key="1">
    <source>
        <dbReference type="ARBA" id="ARBA00001946"/>
    </source>
</evidence>